<sequence length="322" mass="35228">MVRELRAVPVPEGFAPLADTRLVQLAAAVASSVVRHTPRLELYRRDLSLERALRISQAGAGVRPDRGITATELVARVGARFPDLNVLSDGREPTPVVLEDALQAARFDLRHDDEAGRFLPPLLKSTGPWSSTGSVTSMLPPARSVVRREPEDPHGELREQLAESVRRGGFLALTVKAARLQGTAEMIAARFPVVPVDLGALFLREFRRLVEEKGQDWRTVLRADAASAPGRVKPGLATFVRVVWQRVADDLAACSTEPRTVLFLHDAGLIARYWDEGGRAFLVTLQAAARRPSEGPHGLWLLCPMESSIQDPRRTDGPGTAQ</sequence>
<evidence type="ECO:0000313" key="2">
    <source>
        <dbReference type="EMBL" id="GAA3376792.1"/>
    </source>
</evidence>
<protein>
    <submittedName>
        <fullName evidence="2">Uncharacterized protein</fullName>
    </submittedName>
</protein>
<reference evidence="3" key="1">
    <citation type="journal article" date="2019" name="Int. J. Syst. Evol. Microbiol.">
        <title>The Global Catalogue of Microorganisms (GCM) 10K type strain sequencing project: providing services to taxonomists for standard genome sequencing and annotation.</title>
        <authorList>
            <consortium name="The Broad Institute Genomics Platform"/>
            <consortium name="The Broad Institute Genome Sequencing Center for Infectious Disease"/>
            <person name="Wu L."/>
            <person name="Ma J."/>
        </authorList>
    </citation>
    <scope>NUCLEOTIDE SEQUENCE [LARGE SCALE GENOMIC DNA]</scope>
    <source>
        <strain evidence="3">JCM 9651</strain>
    </source>
</reference>
<gene>
    <name evidence="2" type="ORF">GCM10020367_49870</name>
</gene>
<organism evidence="2 3">
    <name type="scientific">Streptomyces sannanensis</name>
    <dbReference type="NCBI Taxonomy" id="285536"/>
    <lineage>
        <taxon>Bacteria</taxon>
        <taxon>Bacillati</taxon>
        <taxon>Actinomycetota</taxon>
        <taxon>Actinomycetes</taxon>
        <taxon>Kitasatosporales</taxon>
        <taxon>Streptomycetaceae</taxon>
        <taxon>Streptomyces</taxon>
    </lineage>
</organism>
<name>A0ABP6SHP1_9ACTN</name>
<keyword evidence="3" id="KW-1185">Reference proteome</keyword>
<feature type="region of interest" description="Disordered" evidence="1">
    <location>
        <begin position="129"/>
        <end position="154"/>
    </location>
</feature>
<dbReference type="EMBL" id="BAAAYL010000001">
    <property type="protein sequence ID" value="GAA3376792.1"/>
    <property type="molecule type" value="Genomic_DNA"/>
</dbReference>
<evidence type="ECO:0000256" key="1">
    <source>
        <dbReference type="SAM" id="MobiDB-lite"/>
    </source>
</evidence>
<evidence type="ECO:0000313" key="3">
    <source>
        <dbReference type="Proteomes" id="UP001499990"/>
    </source>
</evidence>
<dbReference type="Proteomes" id="UP001499990">
    <property type="component" value="Unassembled WGS sequence"/>
</dbReference>
<dbReference type="RefSeq" id="WP_345041509.1">
    <property type="nucleotide sequence ID" value="NZ_BAAAYL010000001.1"/>
</dbReference>
<accession>A0ABP6SHP1</accession>
<proteinExistence type="predicted"/>
<comment type="caution">
    <text evidence="2">The sequence shown here is derived from an EMBL/GenBank/DDBJ whole genome shotgun (WGS) entry which is preliminary data.</text>
</comment>